<dbReference type="GO" id="GO:0003735">
    <property type="term" value="F:structural constituent of ribosome"/>
    <property type="evidence" value="ECO:0007669"/>
    <property type="project" value="InterPro"/>
</dbReference>
<keyword evidence="2 5" id="KW-0689">Ribosomal protein</keyword>
<feature type="coiled-coil region" evidence="7">
    <location>
        <begin position="115"/>
        <end position="142"/>
    </location>
</feature>
<keyword evidence="7" id="KW-0175">Coiled coil</keyword>
<reference evidence="9" key="1">
    <citation type="submission" date="2020-04" db="EMBL/GenBank/DDBJ databases">
        <authorList>
            <person name="Zhang T."/>
        </authorList>
    </citation>
    <scope>NUCLEOTIDE SEQUENCE</scope>
    <source>
        <strain evidence="9">HKST-UBA09</strain>
    </source>
</reference>
<feature type="region of interest" description="Disordered" evidence="8">
    <location>
        <begin position="156"/>
        <end position="175"/>
    </location>
</feature>
<sequence length="175" mass="20276">MYSNRKKFKIQGKTASHKKALVRSLVIELIRNGRIKTTPKKAKVLKKEFDKLVTTFKKDTRKSNQIVMSFFAENKRAFDRLGQVVSDKLSDRNSGYTRVIKTLPRKGDNAEQAYVMLVNTEIKEKKSRLKKMLEERDEVKEEKGVRGRISKAVENVTSSRANVSTKKREVRRNSK</sequence>
<evidence type="ECO:0000256" key="5">
    <source>
        <dbReference type="RuleBase" id="RU000660"/>
    </source>
</evidence>
<dbReference type="EMBL" id="JAGQLF010000018">
    <property type="protein sequence ID" value="MCA9386807.1"/>
    <property type="molecule type" value="Genomic_DNA"/>
</dbReference>
<gene>
    <name evidence="9" type="primary">rplQ</name>
    <name evidence="9" type="ORF">KC669_02110</name>
</gene>
<evidence type="ECO:0000313" key="9">
    <source>
        <dbReference type="EMBL" id="MCA9386807.1"/>
    </source>
</evidence>
<keyword evidence="3 5" id="KW-0687">Ribonucleoprotein</keyword>
<name>A0A955L9V9_9BACT</name>
<dbReference type="InterPro" id="IPR000456">
    <property type="entry name" value="Ribosomal_bL17"/>
</dbReference>
<comment type="caution">
    <text evidence="9">The sequence shown here is derived from an EMBL/GenBank/DDBJ whole genome shotgun (WGS) entry which is preliminary data.</text>
</comment>
<dbReference type="InterPro" id="IPR036373">
    <property type="entry name" value="Ribosomal_bL17_sf"/>
</dbReference>
<evidence type="ECO:0000256" key="7">
    <source>
        <dbReference type="SAM" id="Coils"/>
    </source>
</evidence>
<dbReference type="NCBIfam" id="TIGR00059">
    <property type="entry name" value="L17"/>
    <property type="match status" value="1"/>
</dbReference>
<evidence type="ECO:0000256" key="8">
    <source>
        <dbReference type="SAM" id="MobiDB-lite"/>
    </source>
</evidence>
<dbReference type="Proteomes" id="UP000714915">
    <property type="component" value="Unassembled WGS sequence"/>
</dbReference>
<evidence type="ECO:0000256" key="2">
    <source>
        <dbReference type="ARBA" id="ARBA00022980"/>
    </source>
</evidence>
<dbReference type="SUPFAM" id="SSF64263">
    <property type="entry name" value="Prokaryotic ribosomal protein L17"/>
    <property type="match status" value="1"/>
</dbReference>
<evidence type="ECO:0000256" key="1">
    <source>
        <dbReference type="ARBA" id="ARBA00008777"/>
    </source>
</evidence>
<evidence type="ECO:0000256" key="6">
    <source>
        <dbReference type="RuleBase" id="RU000661"/>
    </source>
</evidence>
<dbReference type="Pfam" id="PF01196">
    <property type="entry name" value="Ribosomal_L17"/>
    <property type="match status" value="1"/>
</dbReference>
<protein>
    <recommendedName>
        <fullName evidence="4 6">50S ribosomal protein L17</fullName>
    </recommendedName>
</protein>
<comment type="similarity">
    <text evidence="1 5">Belongs to the bacterial ribosomal protein bL17 family.</text>
</comment>
<dbReference type="GO" id="GO:0006412">
    <property type="term" value="P:translation"/>
    <property type="evidence" value="ECO:0007669"/>
    <property type="project" value="InterPro"/>
</dbReference>
<dbReference type="PANTHER" id="PTHR14413:SF16">
    <property type="entry name" value="LARGE RIBOSOMAL SUBUNIT PROTEIN BL17M"/>
    <property type="match status" value="1"/>
</dbReference>
<dbReference type="GO" id="GO:0015934">
    <property type="term" value="C:large ribosomal subunit"/>
    <property type="evidence" value="ECO:0007669"/>
    <property type="project" value="TreeGrafter"/>
</dbReference>
<accession>A0A955L9V9</accession>
<proteinExistence type="inferred from homology"/>
<dbReference type="AlphaFoldDB" id="A0A955L9V9"/>
<organism evidence="9 10">
    <name type="scientific">Candidatus Dojkabacteria bacterium</name>
    <dbReference type="NCBI Taxonomy" id="2099670"/>
    <lineage>
        <taxon>Bacteria</taxon>
        <taxon>Candidatus Dojkabacteria</taxon>
    </lineage>
</organism>
<dbReference type="Gene3D" id="3.90.1030.10">
    <property type="entry name" value="Ribosomal protein L17"/>
    <property type="match status" value="1"/>
</dbReference>
<dbReference type="PANTHER" id="PTHR14413">
    <property type="entry name" value="RIBOSOMAL PROTEIN L17"/>
    <property type="match status" value="1"/>
</dbReference>
<reference evidence="9" key="2">
    <citation type="journal article" date="2021" name="Microbiome">
        <title>Successional dynamics and alternative stable states in a saline activated sludge microbial community over 9 years.</title>
        <authorList>
            <person name="Wang Y."/>
            <person name="Ye J."/>
            <person name="Ju F."/>
            <person name="Liu L."/>
            <person name="Boyd J.A."/>
            <person name="Deng Y."/>
            <person name="Parks D.H."/>
            <person name="Jiang X."/>
            <person name="Yin X."/>
            <person name="Woodcroft B.J."/>
            <person name="Tyson G.W."/>
            <person name="Hugenholtz P."/>
            <person name="Polz M.F."/>
            <person name="Zhang T."/>
        </authorList>
    </citation>
    <scope>NUCLEOTIDE SEQUENCE</scope>
    <source>
        <strain evidence="9">HKST-UBA09</strain>
    </source>
</reference>
<evidence type="ECO:0000256" key="4">
    <source>
        <dbReference type="ARBA" id="ARBA00035494"/>
    </source>
</evidence>
<evidence type="ECO:0000313" key="10">
    <source>
        <dbReference type="Proteomes" id="UP000714915"/>
    </source>
</evidence>
<evidence type="ECO:0000256" key="3">
    <source>
        <dbReference type="ARBA" id="ARBA00023274"/>
    </source>
</evidence>